<proteinExistence type="predicted"/>
<name>A0A0D1DDU3_9RHOB</name>
<evidence type="ECO:0000313" key="1">
    <source>
        <dbReference type="EMBL" id="KIT18143.1"/>
    </source>
</evidence>
<dbReference type="AlphaFoldDB" id="A0A0D1DDU3"/>
<reference evidence="1 2" key="1">
    <citation type="submission" date="2015-02" db="EMBL/GenBank/DDBJ databases">
        <title>Genome Sequence of Jannaschia aquimarina DSM28248, a member of the Roseobacter clade.</title>
        <authorList>
            <person name="Voget S."/>
            <person name="Daniel R."/>
        </authorList>
    </citation>
    <scope>NUCLEOTIDE SEQUENCE [LARGE SCALE GENOMIC DNA]</scope>
    <source>
        <strain evidence="1 2">GSW-M26</strain>
    </source>
</reference>
<dbReference type="EMBL" id="JYFE01000003">
    <property type="protein sequence ID" value="KIT18143.1"/>
    <property type="molecule type" value="Genomic_DNA"/>
</dbReference>
<gene>
    <name evidence="1" type="ORF">jaqu_00770</name>
</gene>
<dbReference type="STRING" id="935700.jaqu_00770"/>
<dbReference type="OrthoDB" id="7717972at2"/>
<dbReference type="RefSeq" id="WP_043916948.1">
    <property type="nucleotide sequence ID" value="NZ_FZPF01000010.1"/>
</dbReference>
<dbReference type="Proteomes" id="UP000032232">
    <property type="component" value="Unassembled WGS sequence"/>
</dbReference>
<evidence type="ECO:0008006" key="3">
    <source>
        <dbReference type="Google" id="ProtNLM"/>
    </source>
</evidence>
<organism evidence="1 2">
    <name type="scientific">Jannaschia aquimarina</name>
    <dbReference type="NCBI Taxonomy" id="935700"/>
    <lineage>
        <taxon>Bacteria</taxon>
        <taxon>Pseudomonadati</taxon>
        <taxon>Pseudomonadota</taxon>
        <taxon>Alphaproteobacteria</taxon>
        <taxon>Rhodobacterales</taxon>
        <taxon>Roseobacteraceae</taxon>
        <taxon>Jannaschia</taxon>
    </lineage>
</organism>
<sequence length="153" mass="17849">MTTDPREIYQDWLDRCAVLLWEEDFERAADLMVYPHRIDTSERGQMIESREDLIQCAASLRQNLHSLMATSYFRVCREARYVAPDRIEGHHTTYILRGATPVTRPFENEMTLRLEDGEWKGAGLIAQVRNADLRINTIARPSGTHQDDRKETR</sequence>
<keyword evidence="2" id="KW-1185">Reference proteome</keyword>
<accession>A0A0D1DDU3</accession>
<evidence type="ECO:0000313" key="2">
    <source>
        <dbReference type="Proteomes" id="UP000032232"/>
    </source>
</evidence>
<comment type="caution">
    <text evidence="1">The sequence shown here is derived from an EMBL/GenBank/DDBJ whole genome shotgun (WGS) entry which is preliminary data.</text>
</comment>
<dbReference type="PATRIC" id="fig|935700.4.peg.81"/>
<protein>
    <recommendedName>
        <fullName evidence="3">SnoaL-like domain-containing protein</fullName>
    </recommendedName>
</protein>